<accession>A0ABX7TKB2</accession>
<evidence type="ECO:0000256" key="1">
    <source>
        <dbReference type="SAM" id="MobiDB-lite"/>
    </source>
</evidence>
<keyword evidence="3" id="KW-1185">Reference proteome</keyword>
<proteinExistence type="predicted"/>
<dbReference type="Proteomes" id="UP000663908">
    <property type="component" value="Chromosome"/>
</dbReference>
<sequence>MLGPGECTLQTGELVRARECFERAAERLAGQSLPVRVPAVRGRAVSHYLAGELRYAVYILESAIDELNRGGLPDPDALLLLYASVIGPTWTWARTPAPPRPPSSPSRSPRVPPNPR</sequence>
<gene>
    <name evidence="2" type="ORF">S1361_00535</name>
</gene>
<organism evidence="2 3">
    <name type="scientific">Streptomyces cyanogenus</name>
    <dbReference type="NCBI Taxonomy" id="80860"/>
    <lineage>
        <taxon>Bacteria</taxon>
        <taxon>Bacillati</taxon>
        <taxon>Actinomycetota</taxon>
        <taxon>Actinomycetes</taxon>
        <taxon>Kitasatosporales</taxon>
        <taxon>Streptomycetaceae</taxon>
        <taxon>Streptomyces</taxon>
    </lineage>
</organism>
<evidence type="ECO:0000313" key="3">
    <source>
        <dbReference type="Proteomes" id="UP000663908"/>
    </source>
</evidence>
<dbReference type="EMBL" id="CP071839">
    <property type="protein sequence ID" value="QTD95805.1"/>
    <property type="molecule type" value="Genomic_DNA"/>
</dbReference>
<feature type="compositionally biased region" description="Pro residues" evidence="1">
    <location>
        <begin position="96"/>
        <end position="116"/>
    </location>
</feature>
<feature type="region of interest" description="Disordered" evidence="1">
    <location>
        <begin position="93"/>
        <end position="116"/>
    </location>
</feature>
<evidence type="ECO:0000313" key="2">
    <source>
        <dbReference type="EMBL" id="QTD95805.1"/>
    </source>
</evidence>
<dbReference type="SUPFAM" id="SSF48452">
    <property type="entry name" value="TPR-like"/>
    <property type="match status" value="1"/>
</dbReference>
<name>A0ABX7TKB2_STRCY</name>
<reference evidence="2 3" key="1">
    <citation type="submission" date="2021-03" db="EMBL/GenBank/DDBJ databases">
        <title>Complete genome sequence of Streptomyces cyanogenus S136, producer of anticancer angucycline landomycin A.</title>
        <authorList>
            <person name="Hrab P."/>
            <person name="Ruckert C."/>
            <person name="Busche T."/>
            <person name="Ostash I."/>
            <person name="Kalinowski J."/>
            <person name="Fedorenko V."/>
            <person name="Yushchuk O."/>
            <person name="Ostash B."/>
        </authorList>
    </citation>
    <scope>NUCLEOTIDE SEQUENCE [LARGE SCALE GENOMIC DNA]</scope>
    <source>
        <strain evidence="2 3">S136</strain>
    </source>
</reference>
<dbReference type="InterPro" id="IPR011990">
    <property type="entry name" value="TPR-like_helical_dom_sf"/>
</dbReference>
<protein>
    <submittedName>
        <fullName evidence="2">Uncharacterized protein</fullName>
    </submittedName>
</protein>